<dbReference type="PANTHER" id="PTHR43312">
    <property type="entry name" value="D-THREO-ALDOSE 1-DEHYDROGENASE"/>
    <property type="match status" value="1"/>
</dbReference>
<dbReference type="CDD" id="cd19097">
    <property type="entry name" value="AKR_unchar"/>
    <property type="match status" value="1"/>
</dbReference>
<dbReference type="PANTHER" id="PTHR43312:SF1">
    <property type="entry name" value="NADP-DEPENDENT OXIDOREDUCTASE DOMAIN-CONTAINING PROTEIN"/>
    <property type="match status" value="1"/>
</dbReference>
<dbReference type="SUPFAM" id="SSF51430">
    <property type="entry name" value="NAD(P)-linked oxidoreductase"/>
    <property type="match status" value="1"/>
</dbReference>
<dbReference type="EMBL" id="JAGGLB010000022">
    <property type="protein sequence ID" value="MBP1994022.1"/>
    <property type="molecule type" value="Genomic_DNA"/>
</dbReference>
<name>A0ABS4J2H2_9BACL</name>
<dbReference type="Proteomes" id="UP001519287">
    <property type="component" value="Unassembled WGS sequence"/>
</dbReference>
<dbReference type="InterPro" id="IPR023210">
    <property type="entry name" value="NADP_OxRdtase_dom"/>
</dbReference>
<dbReference type="InterPro" id="IPR036812">
    <property type="entry name" value="NAD(P)_OxRdtase_dom_sf"/>
</dbReference>
<sequence length="314" mass="34711">MQYTQVKDLTFSKLTLGTVQLGTPYGIANKMGQPDESTRSSILEAALEGGINCFDTANRYGTSELVLGEFFANREKPLIVTKMRLDVDKSTEAAEVERLMLEYTEMSLSRLGISQIPIMMLHNPDILAFHGETFTAVSKRLKQEGLVAKMGMSMGANSEEQFRDLWPIIKDDIYEAVQIPINILDHRLLHTGGMGLLEESGKIVFARSIFLQGLLFLKDDELPPHLKEAAKPLQTLRALAEQEGVSIAQLAVSFIAGLPQIHSLLFGAETAEQVRENISLFNSPAISEKTHAAILKELADVPESVINTVLWART</sequence>
<protein>
    <submittedName>
        <fullName evidence="2">Aryl-alcohol dehydrogenase-like predicted oxidoreductase</fullName>
    </submittedName>
</protein>
<dbReference type="Pfam" id="PF00248">
    <property type="entry name" value="Aldo_ket_red"/>
    <property type="match status" value="1"/>
</dbReference>
<comment type="caution">
    <text evidence="2">The sequence shown here is derived from an EMBL/GenBank/DDBJ whole genome shotgun (WGS) entry which is preliminary data.</text>
</comment>
<keyword evidence="3" id="KW-1185">Reference proteome</keyword>
<evidence type="ECO:0000313" key="3">
    <source>
        <dbReference type="Proteomes" id="UP001519287"/>
    </source>
</evidence>
<dbReference type="RefSeq" id="WP_209975885.1">
    <property type="nucleotide sequence ID" value="NZ_JAGGLB010000022.1"/>
</dbReference>
<reference evidence="2 3" key="1">
    <citation type="submission" date="2021-03" db="EMBL/GenBank/DDBJ databases">
        <title>Genomic Encyclopedia of Type Strains, Phase IV (KMG-IV): sequencing the most valuable type-strain genomes for metagenomic binning, comparative biology and taxonomic classification.</title>
        <authorList>
            <person name="Goeker M."/>
        </authorList>
    </citation>
    <scope>NUCLEOTIDE SEQUENCE [LARGE SCALE GENOMIC DNA]</scope>
    <source>
        <strain evidence="2 3">DSM 26048</strain>
    </source>
</reference>
<gene>
    <name evidence="2" type="ORF">J2Z66_005648</name>
</gene>
<evidence type="ECO:0000259" key="1">
    <source>
        <dbReference type="Pfam" id="PF00248"/>
    </source>
</evidence>
<dbReference type="InterPro" id="IPR053135">
    <property type="entry name" value="AKR2_Oxidoreductase"/>
</dbReference>
<evidence type="ECO:0000313" key="2">
    <source>
        <dbReference type="EMBL" id="MBP1994022.1"/>
    </source>
</evidence>
<organism evidence="2 3">
    <name type="scientific">Paenibacillus eucommiae</name>
    <dbReference type="NCBI Taxonomy" id="1355755"/>
    <lineage>
        <taxon>Bacteria</taxon>
        <taxon>Bacillati</taxon>
        <taxon>Bacillota</taxon>
        <taxon>Bacilli</taxon>
        <taxon>Bacillales</taxon>
        <taxon>Paenibacillaceae</taxon>
        <taxon>Paenibacillus</taxon>
    </lineage>
</organism>
<accession>A0ABS4J2H2</accession>
<dbReference type="Gene3D" id="3.20.20.100">
    <property type="entry name" value="NADP-dependent oxidoreductase domain"/>
    <property type="match status" value="1"/>
</dbReference>
<feature type="domain" description="NADP-dependent oxidoreductase" evidence="1">
    <location>
        <begin position="13"/>
        <end position="294"/>
    </location>
</feature>
<proteinExistence type="predicted"/>